<dbReference type="Proteomes" id="UP000887013">
    <property type="component" value="Unassembled WGS sequence"/>
</dbReference>
<keyword evidence="2" id="KW-1185">Reference proteome</keyword>
<accession>A0A8X6QEK2</accession>
<sequence length="92" mass="10542">MASLPGYITVEIIYRGQKSMLTCARAQFLGIVSTKLGIPLDEILLYNYTGGTKTKKIKTCNIENTMSILVERQMKRRKRSGPFEYVIWYNTS</sequence>
<reference evidence="1" key="1">
    <citation type="submission" date="2020-08" db="EMBL/GenBank/DDBJ databases">
        <title>Multicomponent nature underlies the extraordinary mechanical properties of spider dragline silk.</title>
        <authorList>
            <person name="Kono N."/>
            <person name="Nakamura H."/>
            <person name="Mori M."/>
            <person name="Yoshida Y."/>
            <person name="Ohtoshi R."/>
            <person name="Malay A.D."/>
            <person name="Moran D.A.P."/>
            <person name="Tomita M."/>
            <person name="Numata K."/>
            <person name="Arakawa K."/>
        </authorList>
    </citation>
    <scope>NUCLEOTIDE SEQUENCE</scope>
</reference>
<organism evidence="1 2">
    <name type="scientific">Nephila pilipes</name>
    <name type="common">Giant wood spider</name>
    <name type="synonym">Nephila maculata</name>
    <dbReference type="NCBI Taxonomy" id="299642"/>
    <lineage>
        <taxon>Eukaryota</taxon>
        <taxon>Metazoa</taxon>
        <taxon>Ecdysozoa</taxon>
        <taxon>Arthropoda</taxon>
        <taxon>Chelicerata</taxon>
        <taxon>Arachnida</taxon>
        <taxon>Araneae</taxon>
        <taxon>Araneomorphae</taxon>
        <taxon>Entelegynae</taxon>
        <taxon>Araneoidea</taxon>
        <taxon>Nephilidae</taxon>
        <taxon>Nephila</taxon>
    </lineage>
</organism>
<name>A0A8X6QEK2_NEPPI</name>
<dbReference type="EMBL" id="BMAW01030063">
    <property type="protein sequence ID" value="GFU14870.1"/>
    <property type="molecule type" value="Genomic_DNA"/>
</dbReference>
<evidence type="ECO:0000313" key="1">
    <source>
        <dbReference type="EMBL" id="GFU14870.1"/>
    </source>
</evidence>
<comment type="caution">
    <text evidence="1">The sequence shown here is derived from an EMBL/GenBank/DDBJ whole genome shotgun (WGS) entry which is preliminary data.</text>
</comment>
<protein>
    <submittedName>
        <fullName evidence="1">Uncharacterized protein</fullName>
    </submittedName>
</protein>
<dbReference type="AlphaFoldDB" id="A0A8X6QEK2"/>
<gene>
    <name evidence="1" type="ORF">NPIL_601791</name>
</gene>
<evidence type="ECO:0000313" key="2">
    <source>
        <dbReference type="Proteomes" id="UP000887013"/>
    </source>
</evidence>
<proteinExistence type="predicted"/>